<dbReference type="Gene3D" id="3.65.10.10">
    <property type="entry name" value="Enolpyruvate transferase domain"/>
    <property type="match status" value="2"/>
</dbReference>
<dbReference type="UniPathway" id="UPA00053">
    <property type="reaction ID" value="UER00089"/>
</dbReference>
<evidence type="ECO:0000256" key="2">
    <source>
        <dbReference type="ARBA" id="ARBA00006432"/>
    </source>
</evidence>
<dbReference type="InterPro" id="IPR006264">
    <property type="entry name" value="EPSP_synthase"/>
</dbReference>
<proteinExistence type="inferred from homology"/>
<dbReference type="GeneID" id="75180326"/>
<dbReference type="GO" id="GO:0031956">
    <property type="term" value="F:medium-chain fatty acid-CoA ligase activity"/>
    <property type="evidence" value="ECO:0007669"/>
    <property type="project" value="TreeGrafter"/>
</dbReference>
<dbReference type="AlphaFoldDB" id="A0A6C1CAG2"/>
<dbReference type="EMBL" id="RCIY01000044">
    <property type="protein sequence ID" value="TGG85555.1"/>
    <property type="molecule type" value="Genomic_DNA"/>
</dbReference>
<protein>
    <recommendedName>
        <fullName evidence="9">3-phosphoshikimate 1-carboxyvinyltransferase</fullName>
        <ecNumber evidence="9">2.5.1.19</ecNumber>
    </recommendedName>
    <alternativeName>
        <fullName evidence="9">5-enolpyruvylshikimate-3-phosphate synthase</fullName>
        <shortName evidence="9">EPSP synthase</shortName>
        <shortName evidence="9">EPSPS</shortName>
    </alternativeName>
</protein>
<dbReference type="NCBIfam" id="TIGR01356">
    <property type="entry name" value="aroA"/>
    <property type="match status" value="1"/>
</dbReference>
<keyword evidence="9" id="KW-0963">Cytoplasm</keyword>
<feature type="compositionally biased region" description="Basic and acidic residues" evidence="10">
    <location>
        <begin position="447"/>
        <end position="457"/>
    </location>
</feature>
<evidence type="ECO:0000256" key="6">
    <source>
        <dbReference type="ARBA" id="ARBA00022679"/>
    </source>
</evidence>
<dbReference type="InterPro" id="IPR045851">
    <property type="entry name" value="AMP-bd_C_sf"/>
</dbReference>
<dbReference type="PANTHER" id="PTHR43201">
    <property type="entry name" value="ACYL-COA SYNTHETASE"/>
    <property type="match status" value="1"/>
</dbReference>
<dbReference type="Gene3D" id="3.40.50.12780">
    <property type="entry name" value="N-terminal domain of ligase-like"/>
    <property type="match status" value="1"/>
</dbReference>
<dbReference type="Pfam" id="PF00501">
    <property type="entry name" value="AMP-binding"/>
    <property type="match status" value="1"/>
</dbReference>
<feature type="binding site" evidence="9">
    <location>
        <position position="164"/>
    </location>
    <ligand>
        <name>phosphoenolpyruvate</name>
        <dbReference type="ChEBI" id="CHEBI:58702"/>
    </ligand>
</feature>
<feature type="binding site" evidence="9">
    <location>
        <position position="91"/>
    </location>
    <ligand>
        <name>phosphoenolpyruvate</name>
        <dbReference type="ChEBI" id="CHEBI:58702"/>
    </ligand>
</feature>
<comment type="caution">
    <text evidence="9">Lacks conserved residue(s) required for the propagation of feature annotation.</text>
</comment>
<dbReference type="GO" id="GO:0003866">
    <property type="term" value="F:3-phosphoshikimate 1-carboxyvinyltransferase activity"/>
    <property type="evidence" value="ECO:0007669"/>
    <property type="project" value="UniProtKB-UniRule"/>
</dbReference>
<dbReference type="HAMAP" id="MF_00210">
    <property type="entry name" value="EPSP_synth"/>
    <property type="match status" value="1"/>
</dbReference>
<dbReference type="SUPFAM" id="SSF56801">
    <property type="entry name" value="Acetyl-CoA synthetase-like"/>
    <property type="match status" value="1"/>
</dbReference>
<evidence type="ECO:0000256" key="9">
    <source>
        <dbReference type="HAMAP-Rule" id="MF_00210"/>
    </source>
</evidence>
<dbReference type="InterPro" id="IPR013792">
    <property type="entry name" value="RNA3'P_cycl/enolpyr_Trfase_a/b"/>
</dbReference>
<dbReference type="InterPro" id="IPR025110">
    <property type="entry name" value="AMP-bd_C"/>
</dbReference>
<keyword evidence="5 9" id="KW-0028">Amino-acid biosynthesis</keyword>
<dbReference type="GO" id="GO:0005737">
    <property type="term" value="C:cytoplasm"/>
    <property type="evidence" value="ECO:0007669"/>
    <property type="project" value="UniProtKB-SubCell"/>
</dbReference>
<dbReference type="RefSeq" id="WP_016470851.1">
    <property type="nucleotide sequence ID" value="NZ_BBQG01000025.1"/>
</dbReference>
<dbReference type="InterPro" id="IPR000873">
    <property type="entry name" value="AMP-dep_synth/lig_dom"/>
</dbReference>
<keyword evidence="7 9" id="KW-0057">Aromatic amino acid biosynthesis</keyword>
<accession>A0A6C1CAG2</accession>
<evidence type="ECO:0000256" key="10">
    <source>
        <dbReference type="SAM" id="MobiDB-lite"/>
    </source>
</evidence>
<dbReference type="InterPro" id="IPR036968">
    <property type="entry name" value="Enolpyruvate_Tfrase_sf"/>
</dbReference>
<dbReference type="Pfam" id="PF00275">
    <property type="entry name" value="EPSP_synthase"/>
    <property type="match status" value="1"/>
</dbReference>
<evidence type="ECO:0000256" key="1">
    <source>
        <dbReference type="ARBA" id="ARBA00004811"/>
    </source>
</evidence>
<comment type="similarity">
    <text evidence="2">Belongs to the ATP-dependent AMP-binding enzyme family.</text>
</comment>
<evidence type="ECO:0000256" key="7">
    <source>
        <dbReference type="ARBA" id="ARBA00023141"/>
    </source>
</evidence>
<feature type="binding site" evidence="9">
    <location>
        <position position="314"/>
    </location>
    <ligand>
        <name>3-phosphoshikimate</name>
        <dbReference type="ChEBI" id="CHEBI:145989"/>
    </ligand>
</feature>
<feature type="binding site" evidence="9">
    <location>
        <position position="387"/>
    </location>
    <ligand>
        <name>phosphoenolpyruvate</name>
        <dbReference type="ChEBI" id="CHEBI:58702"/>
    </ligand>
</feature>
<feature type="binding site" evidence="9">
    <location>
        <position position="163"/>
    </location>
    <ligand>
        <name>3-phosphoshikimate</name>
        <dbReference type="ChEBI" id="CHEBI:145989"/>
    </ligand>
</feature>
<comment type="function">
    <text evidence="9">Catalyzes the transfer of the enolpyruvyl moiety of phosphoenolpyruvate (PEP) to the 5-hydroxyl of shikimate-3-phosphate (S3P) to produce enolpyruvyl shikimate-3-phosphate and inorganic phosphate.</text>
</comment>
<dbReference type="PROSITE" id="PS00455">
    <property type="entry name" value="AMP_BINDING"/>
    <property type="match status" value="1"/>
</dbReference>
<feature type="binding site" evidence="9">
    <location>
        <position position="119"/>
    </location>
    <ligand>
        <name>phosphoenolpyruvate</name>
        <dbReference type="ChEBI" id="CHEBI:58702"/>
    </ligand>
</feature>
<dbReference type="Gene3D" id="3.30.300.30">
    <property type="match status" value="1"/>
</dbReference>
<dbReference type="GO" id="GO:0009423">
    <property type="term" value="P:chorismate biosynthetic process"/>
    <property type="evidence" value="ECO:0007669"/>
    <property type="project" value="UniProtKB-UniRule"/>
</dbReference>
<gene>
    <name evidence="9 11" type="primary">aroA</name>
    <name evidence="11" type="ORF">D8771_10340</name>
</gene>
<comment type="pathway">
    <text evidence="1 9">Metabolic intermediate biosynthesis; chorismate biosynthesis; chorismate from D-erythrose 4-phosphate and phosphoenolpyruvate: step 6/7.</text>
</comment>
<feature type="region of interest" description="Disordered" evidence="10">
    <location>
        <begin position="432"/>
        <end position="457"/>
    </location>
</feature>
<comment type="subcellular location">
    <subcellularLocation>
        <location evidence="9">Cytoplasm</location>
    </subcellularLocation>
</comment>
<feature type="binding site" evidence="9">
    <location>
        <position position="22"/>
    </location>
    <ligand>
        <name>3-phosphoshikimate</name>
        <dbReference type="ChEBI" id="CHEBI:145989"/>
    </ligand>
</feature>
<dbReference type="CDD" id="cd01556">
    <property type="entry name" value="EPSP_synthase"/>
    <property type="match status" value="1"/>
</dbReference>
<comment type="catalytic activity">
    <reaction evidence="8">
        <text>3-phosphoshikimate + phosphoenolpyruvate = 5-O-(1-carboxyvinyl)-3-phosphoshikimate + phosphate</text>
        <dbReference type="Rhea" id="RHEA:21256"/>
        <dbReference type="ChEBI" id="CHEBI:43474"/>
        <dbReference type="ChEBI" id="CHEBI:57701"/>
        <dbReference type="ChEBI" id="CHEBI:58702"/>
        <dbReference type="ChEBI" id="CHEBI:145989"/>
        <dbReference type="EC" id="2.5.1.19"/>
    </reaction>
    <physiologicalReaction direction="left-to-right" evidence="8">
        <dbReference type="Rhea" id="RHEA:21257"/>
    </physiologicalReaction>
</comment>
<evidence type="ECO:0000256" key="5">
    <source>
        <dbReference type="ARBA" id="ARBA00022605"/>
    </source>
</evidence>
<feature type="active site" description="Proton acceptor" evidence="9">
    <location>
        <position position="314"/>
    </location>
</feature>
<evidence type="ECO:0000256" key="3">
    <source>
        <dbReference type="ARBA" id="ARBA00009948"/>
    </source>
</evidence>
<dbReference type="GO" id="GO:0006631">
    <property type="term" value="P:fatty acid metabolic process"/>
    <property type="evidence" value="ECO:0007669"/>
    <property type="project" value="TreeGrafter"/>
</dbReference>
<dbReference type="InterPro" id="IPR042099">
    <property type="entry name" value="ANL_N_sf"/>
</dbReference>
<dbReference type="InterPro" id="IPR020845">
    <property type="entry name" value="AMP-binding_CS"/>
</dbReference>
<feature type="binding site" evidence="9">
    <location>
        <position position="341"/>
    </location>
    <ligand>
        <name>3-phosphoshikimate</name>
        <dbReference type="ChEBI" id="CHEBI:145989"/>
    </ligand>
</feature>
<keyword evidence="4" id="KW-0436">Ligase</keyword>
<organism evidence="11 12">
    <name type="scientific">Streptomyces albus</name>
    <dbReference type="NCBI Taxonomy" id="1888"/>
    <lineage>
        <taxon>Bacteria</taxon>
        <taxon>Bacillati</taxon>
        <taxon>Actinomycetota</taxon>
        <taxon>Actinomycetes</taxon>
        <taxon>Kitasatosporales</taxon>
        <taxon>Streptomycetaceae</taxon>
        <taxon>Streptomyces</taxon>
    </lineage>
</organism>
<evidence type="ECO:0000256" key="4">
    <source>
        <dbReference type="ARBA" id="ARBA00022598"/>
    </source>
</evidence>
<dbReference type="SUPFAM" id="SSF55205">
    <property type="entry name" value="EPT/RTPC-like"/>
    <property type="match status" value="1"/>
</dbReference>
<feature type="binding site" evidence="9">
    <location>
        <position position="345"/>
    </location>
    <ligand>
        <name>phosphoenolpyruvate</name>
        <dbReference type="ChEBI" id="CHEBI:58702"/>
    </ligand>
</feature>
<name>A0A6C1CAG2_9ACTN</name>
<dbReference type="EC" id="2.5.1.19" evidence="9"/>
<dbReference type="PANTHER" id="PTHR43201:SF5">
    <property type="entry name" value="MEDIUM-CHAIN ACYL-COA LIGASE ACSF2, MITOCHONDRIAL"/>
    <property type="match status" value="1"/>
</dbReference>
<evidence type="ECO:0000313" key="11">
    <source>
        <dbReference type="EMBL" id="TGG85555.1"/>
    </source>
</evidence>
<sequence>MHLLVKGTRQPLTGEVLVPNSKYHAHRALILASLAEGTSVIRGLSDARHVQYTVQLLRGLGTRIDVDGDSFVVHGGPYRPRRSSVSAGSSGTTLYFMIGLASLAERSVAVTGQKYFKRRPVSPLLDALRTMGVELESADGCPPVHVTAKRPTGGHVRIAGTLSQWISGLILLAPFATGPSVIEVEGELNEQPYLELTVAMMRQFGLAVTVSEDWRRFEIEGGQRATPTDLTLPPDIGSAAFGIAAAALHPSDVLLRGMHKLHGGPADHPEAHFLDLAQAMGIPMELDADGDGVRIRHDGVDLKGIEVDCRDVPDMLPILSTLGTFAQGETVFHNVAHTRLKESDRAAAMLQLNAMGGELELTGETLRVNGGTQRLVGAKLSSFNDHRVLMSLAVAASRASGCTTLTYPNAYRISYPTFLEAMNTLGIPMTVEGGRRAEGRTPQPSRTEPDVSRPDEAARHTLPGLVARRAAADPDGTALVDVRSNGSTTLTWRQLHERSEHIAGLLLRLGVQPGEAVAFQLPNRWEFTAIALACLRVRALCCPIMPIFREREAAFMLRRSGARVLLLPDEFRGRRHAAEIAALVAEGTTDTGKLEHVVVLPATEGPAGLPDAAASAGTVTWHDWEAALAATPRDDDALAARVPSPQDLTQLLFTSGTTGEPKGVLQRSESLTRAVSMEIRHLGLTGADTIWIPSPLAHQTGFLYGMWLALVLGVPQIVQAEWNASLALRSLREHRATFVQAATPFLMDLVRAVEDGERAPQDLRIFVATGATVPRGLAERAGRVLGTTVLGAFGSTETCLAALAAPGDEPAQRWGTDGRVLAGVRIRVRDDAGAELPPGTEGNFEILTPTIFDGYLERPDLTADAFTDDGWYRTGDLATIDASGFLRITGRVKDVINRGGEKIPVAEVEQLLYDHPAVADVAIVAMPDERLGERACAFVVLEPEGAGLGFEEMQKYLDSHQVAKQYWPERLEIVADALPRNEVGKIQKFVLRERARGLRPQRGEGADK</sequence>
<keyword evidence="6 9" id="KW-0808">Transferase</keyword>
<dbReference type="GO" id="GO:0008652">
    <property type="term" value="P:amino acid biosynthetic process"/>
    <property type="evidence" value="ECO:0007669"/>
    <property type="project" value="UniProtKB-KW"/>
</dbReference>
<evidence type="ECO:0000256" key="8">
    <source>
        <dbReference type="ARBA" id="ARBA00044633"/>
    </source>
</evidence>
<evidence type="ECO:0000313" key="12">
    <source>
        <dbReference type="Proteomes" id="UP000298111"/>
    </source>
</evidence>
<feature type="binding site" evidence="9">
    <location>
        <position position="22"/>
    </location>
    <ligand>
        <name>phosphoenolpyruvate</name>
        <dbReference type="ChEBI" id="CHEBI:58702"/>
    </ligand>
</feature>
<dbReference type="Pfam" id="PF13193">
    <property type="entry name" value="AMP-binding_C"/>
    <property type="match status" value="1"/>
</dbReference>
<comment type="similarity">
    <text evidence="3 9">Belongs to the EPSP synthase family.</text>
</comment>
<comment type="caution">
    <text evidence="11">The sequence shown here is derived from an EMBL/GenBank/DDBJ whole genome shotgun (WGS) entry which is preliminary data.</text>
</comment>
<feature type="binding site" evidence="9">
    <location>
        <position position="164"/>
    </location>
    <ligand>
        <name>3-phosphoshikimate</name>
        <dbReference type="ChEBI" id="CHEBI:145989"/>
    </ligand>
</feature>
<dbReference type="InterPro" id="IPR001986">
    <property type="entry name" value="Enolpyruvate_Tfrase_dom"/>
</dbReference>
<reference evidence="11 12" key="1">
    <citation type="submission" date="2018-10" db="EMBL/GenBank/DDBJ databases">
        <title>Isolation of pseudouridimycin from Streptomyces albus DSM 40763.</title>
        <authorList>
            <person name="Rosenqvist P."/>
            <person name="Metsae-Ketelae M."/>
            <person name="Virta P."/>
        </authorList>
    </citation>
    <scope>NUCLEOTIDE SEQUENCE [LARGE SCALE GENOMIC DNA]</scope>
    <source>
        <strain evidence="11 12">DSM 40763</strain>
    </source>
</reference>
<feature type="binding site" evidence="9">
    <location>
        <position position="27"/>
    </location>
    <ligand>
        <name>3-phosphoshikimate</name>
        <dbReference type="ChEBI" id="CHEBI:145989"/>
    </ligand>
</feature>
<dbReference type="Proteomes" id="UP000298111">
    <property type="component" value="Unassembled WGS sequence"/>
</dbReference>
<comment type="subunit">
    <text evidence="9">Monomer.</text>
</comment>
<dbReference type="GO" id="GO:0009073">
    <property type="term" value="P:aromatic amino acid family biosynthetic process"/>
    <property type="evidence" value="ECO:0007669"/>
    <property type="project" value="UniProtKB-KW"/>
</dbReference>